<feature type="transmembrane region" description="Helical" evidence="13">
    <location>
        <begin position="33"/>
        <end position="54"/>
    </location>
</feature>
<dbReference type="HOGENOM" id="CLU_037094_0_0_1"/>
<dbReference type="InterPro" id="IPR001873">
    <property type="entry name" value="ENaC"/>
</dbReference>
<keyword evidence="9 13" id="KW-0472">Membrane</keyword>
<evidence type="ECO:0000256" key="13">
    <source>
        <dbReference type="SAM" id="Phobius"/>
    </source>
</evidence>
<name>T1JE49_STRMM</name>
<keyword evidence="5 12" id="KW-0812">Transmembrane</keyword>
<evidence type="ECO:0000256" key="8">
    <source>
        <dbReference type="ARBA" id="ARBA00023065"/>
    </source>
</evidence>
<comment type="similarity">
    <text evidence="2 12">Belongs to the amiloride-sensitive sodium channel (TC 1.A.6) family.</text>
</comment>
<evidence type="ECO:0000256" key="9">
    <source>
        <dbReference type="ARBA" id="ARBA00023136"/>
    </source>
</evidence>
<evidence type="ECO:0000256" key="2">
    <source>
        <dbReference type="ARBA" id="ARBA00007193"/>
    </source>
</evidence>
<evidence type="ECO:0000256" key="6">
    <source>
        <dbReference type="ARBA" id="ARBA00022989"/>
    </source>
</evidence>
<dbReference type="PhylomeDB" id="T1JE49"/>
<reference evidence="15" key="1">
    <citation type="submission" date="2011-05" db="EMBL/GenBank/DDBJ databases">
        <authorList>
            <person name="Richards S.R."/>
            <person name="Qu J."/>
            <person name="Jiang H."/>
            <person name="Jhangiani S.N."/>
            <person name="Agravi P."/>
            <person name="Goodspeed R."/>
            <person name="Gross S."/>
            <person name="Mandapat C."/>
            <person name="Jackson L."/>
            <person name="Mathew T."/>
            <person name="Pu L."/>
            <person name="Thornton R."/>
            <person name="Saada N."/>
            <person name="Wilczek-Boney K.B."/>
            <person name="Lee S."/>
            <person name="Kovar C."/>
            <person name="Wu Y."/>
            <person name="Scherer S.E."/>
            <person name="Worley K.C."/>
            <person name="Muzny D.M."/>
            <person name="Gibbs R."/>
        </authorList>
    </citation>
    <scope>NUCLEOTIDE SEQUENCE</scope>
    <source>
        <strain evidence="15">Brora</strain>
    </source>
</reference>
<evidence type="ECO:0000256" key="5">
    <source>
        <dbReference type="ARBA" id="ARBA00022692"/>
    </source>
</evidence>
<evidence type="ECO:0000256" key="1">
    <source>
        <dbReference type="ARBA" id="ARBA00004141"/>
    </source>
</evidence>
<dbReference type="PANTHER" id="PTHR11690">
    <property type="entry name" value="AMILORIDE-SENSITIVE SODIUM CHANNEL-RELATED"/>
    <property type="match status" value="1"/>
</dbReference>
<keyword evidence="6 13" id="KW-1133">Transmembrane helix</keyword>
<organism evidence="14 15">
    <name type="scientific">Strigamia maritima</name>
    <name type="common">European centipede</name>
    <name type="synonym">Geophilus maritimus</name>
    <dbReference type="NCBI Taxonomy" id="126957"/>
    <lineage>
        <taxon>Eukaryota</taxon>
        <taxon>Metazoa</taxon>
        <taxon>Ecdysozoa</taxon>
        <taxon>Arthropoda</taxon>
        <taxon>Myriapoda</taxon>
        <taxon>Chilopoda</taxon>
        <taxon>Pleurostigmophora</taxon>
        <taxon>Geophilomorpha</taxon>
        <taxon>Linotaeniidae</taxon>
        <taxon>Strigamia</taxon>
    </lineage>
</organism>
<sequence length="391" mass="45733">MNINRRRTKTRPMLLYSNPQTHRFRVKQCIRNVGKILLMTSVLVSFTLCAWQLATCLEKYIAQPVGTYTRIEKFNQYTLPGLTICPCDYKLIYDFDEPFKKHCNQNEACNQSSEADRQHFPFGKMNITLLDLWQSDINFVEHNNCRYVVNFSSCKSNEWLTRSHVGTTAGPCQVFQSDAEWYFSGKRIPFSLTQENARACQVEVQTSKSFNVVINSGAQILKNHFNRLNILETRFEYLNTTEKPCGTRDEEIECINKWIYDQLQTHDIECKWPFLNSTLPLCDSMSEVQKVRNKIRKLQYSSKHNCKRPCSVTVYQLTMMRAIIPDHENDTMIALIFSINTRQIVWEYFTYPFSTLVSEVGGNIGLFLGYSLLSCFKYFFKFLNNLDSQEK</sequence>
<evidence type="ECO:0000256" key="11">
    <source>
        <dbReference type="ARBA" id="ARBA00023303"/>
    </source>
</evidence>
<dbReference type="GO" id="GO:0015280">
    <property type="term" value="F:ligand-gated sodium channel activity"/>
    <property type="evidence" value="ECO:0007669"/>
    <property type="project" value="TreeGrafter"/>
</dbReference>
<keyword evidence="8 12" id="KW-0406">Ion transport</keyword>
<evidence type="ECO:0000256" key="3">
    <source>
        <dbReference type="ARBA" id="ARBA00022448"/>
    </source>
</evidence>
<keyword evidence="15" id="KW-1185">Reference proteome</keyword>
<keyword evidence="10 12" id="KW-0739">Sodium transport</keyword>
<evidence type="ECO:0000256" key="12">
    <source>
        <dbReference type="RuleBase" id="RU000679"/>
    </source>
</evidence>
<keyword evidence="3 12" id="KW-0813">Transport</keyword>
<dbReference type="Proteomes" id="UP000014500">
    <property type="component" value="Unassembled WGS sequence"/>
</dbReference>
<keyword evidence="4 12" id="KW-0894">Sodium channel</keyword>
<evidence type="ECO:0000313" key="14">
    <source>
        <dbReference type="EnsemblMetazoa" id="SMAR012087-PA"/>
    </source>
</evidence>
<evidence type="ECO:0000256" key="4">
    <source>
        <dbReference type="ARBA" id="ARBA00022461"/>
    </source>
</evidence>
<accession>T1JE49</accession>
<keyword evidence="7" id="KW-0915">Sodium</keyword>
<keyword evidence="11 12" id="KW-0407">Ion channel</keyword>
<dbReference type="EnsemblMetazoa" id="SMAR012087-RA">
    <property type="protein sequence ID" value="SMAR012087-PA"/>
    <property type="gene ID" value="SMAR012087"/>
</dbReference>
<evidence type="ECO:0000256" key="7">
    <source>
        <dbReference type="ARBA" id="ARBA00023053"/>
    </source>
</evidence>
<dbReference type="GO" id="GO:0005886">
    <property type="term" value="C:plasma membrane"/>
    <property type="evidence" value="ECO:0007669"/>
    <property type="project" value="TreeGrafter"/>
</dbReference>
<dbReference type="AlphaFoldDB" id="T1JE49"/>
<proteinExistence type="inferred from homology"/>
<dbReference type="PANTHER" id="PTHR11690:SF300">
    <property type="entry name" value="PICKPOCKET PROTEIN 19"/>
    <property type="match status" value="1"/>
</dbReference>
<evidence type="ECO:0000256" key="10">
    <source>
        <dbReference type="ARBA" id="ARBA00023201"/>
    </source>
</evidence>
<dbReference type="OMA" id="HENDTMI"/>
<dbReference type="EMBL" id="JH432116">
    <property type="status" value="NOT_ANNOTATED_CDS"/>
    <property type="molecule type" value="Genomic_DNA"/>
</dbReference>
<reference evidence="14" key="2">
    <citation type="submission" date="2015-02" db="UniProtKB">
        <authorList>
            <consortium name="EnsemblMetazoa"/>
        </authorList>
    </citation>
    <scope>IDENTIFICATION</scope>
</reference>
<protein>
    <submittedName>
        <fullName evidence="14">Uncharacterized protein</fullName>
    </submittedName>
</protein>
<dbReference type="Gene3D" id="1.10.287.770">
    <property type="entry name" value="YojJ-like"/>
    <property type="match status" value="1"/>
</dbReference>
<comment type="subcellular location">
    <subcellularLocation>
        <location evidence="1">Membrane</location>
        <topology evidence="1">Multi-pass membrane protein</topology>
    </subcellularLocation>
</comment>
<dbReference type="Pfam" id="PF00858">
    <property type="entry name" value="ASC"/>
    <property type="match status" value="1"/>
</dbReference>
<evidence type="ECO:0000313" key="15">
    <source>
        <dbReference type="Proteomes" id="UP000014500"/>
    </source>
</evidence>